<dbReference type="Gene3D" id="3.30.2340.10">
    <property type="entry name" value="TruD, insertion domain"/>
    <property type="match status" value="1"/>
</dbReference>
<dbReference type="Pfam" id="PF01142">
    <property type="entry name" value="TruD"/>
    <property type="match status" value="2"/>
</dbReference>
<dbReference type="CDD" id="cd02575">
    <property type="entry name" value="PseudoU_synth_EcTruD"/>
    <property type="match status" value="1"/>
</dbReference>
<feature type="domain" description="TRUD" evidence="4">
    <location>
        <begin position="152"/>
        <end position="297"/>
    </location>
</feature>
<comment type="similarity">
    <text evidence="1">Belongs to the pseudouridine synthase TruD family.</text>
</comment>
<keyword evidence="3" id="KW-0413">Isomerase</keyword>
<dbReference type="GO" id="GO:0009982">
    <property type="term" value="F:pseudouridine synthase activity"/>
    <property type="evidence" value="ECO:0007669"/>
    <property type="project" value="InterPro"/>
</dbReference>
<keyword evidence="2" id="KW-0819">tRNA processing</keyword>
<dbReference type="PANTHER" id="PTHR47811:SF1">
    <property type="entry name" value="TRNA PSEUDOURIDINE SYNTHASE D"/>
    <property type="match status" value="1"/>
</dbReference>
<evidence type="ECO:0000313" key="5">
    <source>
        <dbReference type="EMBL" id="KKO11924.1"/>
    </source>
</evidence>
<organism evidence="5">
    <name type="scientific">marine sediment metagenome</name>
    <dbReference type="NCBI Taxonomy" id="412755"/>
    <lineage>
        <taxon>unclassified sequences</taxon>
        <taxon>metagenomes</taxon>
        <taxon>ecological metagenomes</taxon>
    </lineage>
</organism>
<gene>
    <name evidence="5" type="ORF">LCGC14_0014280</name>
</gene>
<dbReference type="GO" id="GO:0003723">
    <property type="term" value="F:RNA binding"/>
    <property type="evidence" value="ECO:0007669"/>
    <property type="project" value="InterPro"/>
</dbReference>
<protein>
    <recommendedName>
        <fullName evidence="4">TRUD domain-containing protein</fullName>
    </recommendedName>
</protein>
<dbReference type="SUPFAM" id="SSF55120">
    <property type="entry name" value="Pseudouridine synthase"/>
    <property type="match status" value="1"/>
</dbReference>
<dbReference type="InterPro" id="IPR050170">
    <property type="entry name" value="TruD_pseudoU_synthase"/>
</dbReference>
<evidence type="ECO:0000256" key="2">
    <source>
        <dbReference type="ARBA" id="ARBA00022694"/>
    </source>
</evidence>
<evidence type="ECO:0000256" key="1">
    <source>
        <dbReference type="ARBA" id="ARBA00007953"/>
    </source>
</evidence>
<dbReference type="GO" id="GO:0001522">
    <property type="term" value="P:pseudouridine synthesis"/>
    <property type="evidence" value="ECO:0007669"/>
    <property type="project" value="InterPro"/>
</dbReference>
<dbReference type="PROSITE" id="PS50984">
    <property type="entry name" value="TRUD"/>
    <property type="match status" value="1"/>
</dbReference>
<proteinExistence type="inferred from homology"/>
<comment type="caution">
    <text evidence="5">The sequence shown here is derived from an EMBL/GenBank/DDBJ whole genome shotgun (WGS) entry which is preliminary data.</text>
</comment>
<dbReference type="HAMAP" id="MF_01082">
    <property type="entry name" value="TruD"/>
    <property type="match status" value="1"/>
</dbReference>
<reference evidence="5" key="1">
    <citation type="journal article" date="2015" name="Nature">
        <title>Complex archaea that bridge the gap between prokaryotes and eukaryotes.</title>
        <authorList>
            <person name="Spang A."/>
            <person name="Saw J.H."/>
            <person name="Jorgensen S.L."/>
            <person name="Zaremba-Niedzwiedzka K."/>
            <person name="Martijn J."/>
            <person name="Lind A.E."/>
            <person name="van Eijk R."/>
            <person name="Schleper C."/>
            <person name="Guy L."/>
            <person name="Ettema T.J."/>
        </authorList>
    </citation>
    <scope>NUCLEOTIDE SEQUENCE</scope>
</reference>
<dbReference type="InterPro" id="IPR001656">
    <property type="entry name" value="PsdUridine_synth_TruD"/>
</dbReference>
<dbReference type="InterPro" id="IPR011760">
    <property type="entry name" value="PsdUridine_synth_TruD_insert"/>
</dbReference>
<dbReference type="InterPro" id="IPR043165">
    <property type="entry name" value="TruD_insert_sf"/>
</dbReference>
<dbReference type="AlphaFoldDB" id="A0A0F9Z428"/>
<evidence type="ECO:0000259" key="4">
    <source>
        <dbReference type="PROSITE" id="PS50984"/>
    </source>
</evidence>
<name>A0A0F9Z428_9ZZZZ</name>
<evidence type="ECO:0000256" key="3">
    <source>
        <dbReference type="ARBA" id="ARBA00023235"/>
    </source>
</evidence>
<dbReference type="GO" id="GO:0008033">
    <property type="term" value="P:tRNA processing"/>
    <property type="evidence" value="ECO:0007669"/>
    <property type="project" value="UniProtKB-KW"/>
</dbReference>
<accession>A0A0F9Z428</accession>
<dbReference type="InterPro" id="IPR020103">
    <property type="entry name" value="PsdUridine_synth_cat_dom_sf"/>
</dbReference>
<dbReference type="Gene3D" id="3.30.2350.20">
    <property type="entry name" value="TruD, catalytic domain"/>
    <property type="match status" value="1"/>
</dbReference>
<dbReference type="InterPro" id="IPR042214">
    <property type="entry name" value="TruD_catalytic"/>
</dbReference>
<dbReference type="PANTHER" id="PTHR47811">
    <property type="entry name" value="TRNA PSEUDOURIDINE SYNTHASE D"/>
    <property type="match status" value="1"/>
</dbReference>
<sequence>MPLLHARFKQVPEDFIVDEVLGFDCSGEGEHLWLQIRKTGLSTSDVAGRLARATGLRAADISWSGLKDKQGVCTQWFSLHSPGKDVSGLAGLSSDTLCIVQQLRNHKKLRRGSHQSNRFCIRLRDVEPVAGVAAAAAWQDLDGRLQAIMQSGVPNYFGEQRFGHANLSHAEAWFTGNSKPRGRLERGMWLSAARSALFNALLARRVAAGNWNQYLTGDVMNLDGSGSVFVSSTADTSLPRRLAEMDIHPTGPLWGQGELASTAETAALEQAVAEEWAVFSTALPRFGLRQERRSLRLPVKALDYRRPDTGTLEIEFTLPTGTYATAVLHELITSTAGTSG</sequence>
<dbReference type="GO" id="GO:0005829">
    <property type="term" value="C:cytosol"/>
    <property type="evidence" value="ECO:0007669"/>
    <property type="project" value="TreeGrafter"/>
</dbReference>
<dbReference type="EMBL" id="LAZR01000002">
    <property type="protein sequence ID" value="KKO11924.1"/>
    <property type="molecule type" value="Genomic_DNA"/>
</dbReference>